<evidence type="ECO:0000313" key="7">
    <source>
        <dbReference type="Proteomes" id="UP000663879"/>
    </source>
</evidence>
<protein>
    <submittedName>
        <fullName evidence="6">Uncharacterized protein</fullName>
    </submittedName>
</protein>
<evidence type="ECO:0000256" key="5">
    <source>
        <dbReference type="ARBA" id="ARBA00023242"/>
    </source>
</evidence>
<evidence type="ECO:0000256" key="1">
    <source>
        <dbReference type="ARBA" id="ARBA00004123"/>
    </source>
</evidence>
<gene>
    <name evidence="6" type="ORF">OXX778_LOCUS13050</name>
</gene>
<proteinExistence type="predicted"/>
<dbReference type="EMBL" id="CAJNOC010002448">
    <property type="protein sequence ID" value="CAF0933740.1"/>
    <property type="molecule type" value="Genomic_DNA"/>
</dbReference>
<keyword evidence="5" id="KW-0539">Nucleus</keyword>
<dbReference type="GO" id="GO:0005634">
    <property type="term" value="C:nucleus"/>
    <property type="evidence" value="ECO:0007669"/>
    <property type="project" value="UniProtKB-SubCell"/>
</dbReference>
<dbReference type="PANTHER" id="PTHR46481:SF10">
    <property type="entry name" value="ZINC FINGER BED DOMAIN-CONTAINING PROTEIN 39"/>
    <property type="match status" value="1"/>
</dbReference>
<keyword evidence="4" id="KW-0862">Zinc</keyword>
<accession>A0A814BYP9</accession>
<dbReference type="InterPro" id="IPR012337">
    <property type="entry name" value="RNaseH-like_sf"/>
</dbReference>
<sequence length="217" mass="25018">MWGITIKVLVIVTDNAANMRNMAKSVNESIYSLFQIRPKIYQFSCAAHVLNFTIVYLQKVSKCIDLFSSEQSNEDEDSLTFDDSDLNRQESELLSTTLANLLELKQLELNLKSHKIIQDCPTRWNSTFLMLRRLVEQIDAINDALADKLNRKKFDNLVLNVDEILQIKDIINLFQPFYDATLKLSTTKYTSLSIVIPTFYSLTVQLDHTHSDSKFII</sequence>
<evidence type="ECO:0000313" key="6">
    <source>
        <dbReference type="EMBL" id="CAF0933740.1"/>
    </source>
</evidence>
<evidence type="ECO:0000256" key="4">
    <source>
        <dbReference type="ARBA" id="ARBA00022833"/>
    </source>
</evidence>
<dbReference type="PANTHER" id="PTHR46481">
    <property type="entry name" value="ZINC FINGER BED DOMAIN-CONTAINING PROTEIN 4"/>
    <property type="match status" value="1"/>
</dbReference>
<comment type="subcellular location">
    <subcellularLocation>
        <location evidence="1">Nucleus</location>
    </subcellularLocation>
</comment>
<name>A0A814BYP9_9BILA</name>
<dbReference type="GO" id="GO:0008270">
    <property type="term" value="F:zinc ion binding"/>
    <property type="evidence" value="ECO:0007669"/>
    <property type="project" value="UniProtKB-KW"/>
</dbReference>
<reference evidence="6" key="1">
    <citation type="submission" date="2021-02" db="EMBL/GenBank/DDBJ databases">
        <authorList>
            <person name="Nowell W R."/>
        </authorList>
    </citation>
    <scope>NUCLEOTIDE SEQUENCE</scope>
    <source>
        <strain evidence="6">Ploen Becks lab</strain>
    </source>
</reference>
<comment type="caution">
    <text evidence="6">The sequence shown here is derived from an EMBL/GenBank/DDBJ whole genome shotgun (WGS) entry which is preliminary data.</text>
</comment>
<evidence type="ECO:0000256" key="2">
    <source>
        <dbReference type="ARBA" id="ARBA00022723"/>
    </source>
</evidence>
<keyword evidence="7" id="KW-1185">Reference proteome</keyword>
<keyword evidence="2" id="KW-0479">Metal-binding</keyword>
<dbReference type="OrthoDB" id="1607513at2759"/>
<dbReference type="SUPFAM" id="SSF53098">
    <property type="entry name" value="Ribonuclease H-like"/>
    <property type="match status" value="1"/>
</dbReference>
<dbReference type="Proteomes" id="UP000663879">
    <property type="component" value="Unassembled WGS sequence"/>
</dbReference>
<keyword evidence="3" id="KW-0863">Zinc-finger</keyword>
<dbReference type="InterPro" id="IPR052035">
    <property type="entry name" value="ZnF_BED_domain_contain"/>
</dbReference>
<dbReference type="AlphaFoldDB" id="A0A814BYP9"/>
<evidence type="ECO:0000256" key="3">
    <source>
        <dbReference type="ARBA" id="ARBA00022771"/>
    </source>
</evidence>
<organism evidence="6 7">
    <name type="scientific">Brachionus calyciflorus</name>
    <dbReference type="NCBI Taxonomy" id="104777"/>
    <lineage>
        <taxon>Eukaryota</taxon>
        <taxon>Metazoa</taxon>
        <taxon>Spiralia</taxon>
        <taxon>Gnathifera</taxon>
        <taxon>Rotifera</taxon>
        <taxon>Eurotatoria</taxon>
        <taxon>Monogononta</taxon>
        <taxon>Pseudotrocha</taxon>
        <taxon>Ploima</taxon>
        <taxon>Brachionidae</taxon>
        <taxon>Brachionus</taxon>
    </lineage>
</organism>